<dbReference type="Proteomes" id="UP000283474">
    <property type="component" value="Chromosome"/>
</dbReference>
<evidence type="ECO:0000313" key="6">
    <source>
        <dbReference type="Proteomes" id="UP000283474"/>
    </source>
</evidence>
<proteinExistence type="predicted"/>
<feature type="domain" description="Glycosyltransferase subfamily 4-like N-terminal" evidence="4">
    <location>
        <begin position="23"/>
        <end position="196"/>
    </location>
</feature>
<reference evidence="5 6" key="1">
    <citation type="submission" date="2017-08" db="EMBL/GenBank/DDBJ databases">
        <authorList>
            <person name="Park S.-J."/>
            <person name="Kim H."/>
        </authorList>
    </citation>
    <scope>NUCLEOTIDE SEQUENCE [LARGE SCALE GENOMIC DNA]</scope>
    <source>
        <strain evidence="6">ye3</strain>
    </source>
</reference>
<feature type="domain" description="Glycosyl transferase family 1" evidence="3">
    <location>
        <begin position="210"/>
        <end position="385"/>
    </location>
</feature>
<gene>
    <name evidence="5" type="ORF">CKA81_15600</name>
</gene>
<dbReference type="Pfam" id="PF00534">
    <property type="entry name" value="Glycos_transf_1"/>
    <property type="match status" value="1"/>
</dbReference>
<dbReference type="Gene3D" id="3.40.50.2000">
    <property type="entry name" value="Glycogen Phosphorylase B"/>
    <property type="match status" value="2"/>
</dbReference>
<sequence length="428" mass="46900">MHRIAIVSEHASPIAQAGGVDSGGQNIYVANVARQLAALGHRVDVFTRLDNPYLPEEMDWDLGVRIVHVPAGPARTMPKEDLLAHMDDFGAWMANYVATRDEPYSLIHANFFMSAMASLPVARRAAIPLAVTFHALGRVRRQHQAEADRFPDARFRIEDDIVRHADRIIAECPQDRLDLIELYGADAERIDMVPCGYDHNEMRPMDQAGQRAELGWEADTFYLLQLGRMVPRKGIDNVISALSRLRKRYGVNARLCVVGGEAADSSTGDAPELARLKAVAQAEGVRDYVDFAGRKGRRLLSRYYGAADVFVTTPWYEPFGITPVEAMACARPVIGSDTGGIRYTVVDGDTGFLVPPKDPDALAARLALLAGNPALGKRMGAAGARRAKRLFTWEKVGSDLAQVFDELVPGTVTSAARPAWRAAQRLSA</sequence>
<dbReference type="SUPFAM" id="SSF53756">
    <property type="entry name" value="UDP-Glycosyltransferase/glycogen phosphorylase"/>
    <property type="match status" value="1"/>
</dbReference>
<dbReference type="Pfam" id="PF13579">
    <property type="entry name" value="Glyco_trans_4_4"/>
    <property type="match status" value="1"/>
</dbReference>
<dbReference type="GO" id="GO:0016757">
    <property type="term" value="F:glycosyltransferase activity"/>
    <property type="evidence" value="ECO:0007669"/>
    <property type="project" value="UniProtKB-KW"/>
</dbReference>
<dbReference type="KEGG" id="pus:CKA81_15600"/>
<keyword evidence="1" id="KW-0328">Glycosyltransferase</keyword>
<keyword evidence="6" id="KW-1185">Reference proteome</keyword>
<evidence type="ECO:0000313" key="5">
    <source>
        <dbReference type="EMBL" id="QAA95125.1"/>
    </source>
</evidence>
<dbReference type="AlphaFoldDB" id="A0A410GFU6"/>
<dbReference type="EMBL" id="CP022987">
    <property type="protein sequence ID" value="QAA95125.1"/>
    <property type="molecule type" value="Genomic_DNA"/>
</dbReference>
<organism evidence="5 6">
    <name type="scientific">Pollutimonas thiosulfatoxidans</name>
    <dbReference type="NCBI Taxonomy" id="2028345"/>
    <lineage>
        <taxon>Bacteria</taxon>
        <taxon>Pseudomonadati</taxon>
        <taxon>Pseudomonadota</taxon>
        <taxon>Betaproteobacteria</taxon>
        <taxon>Burkholderiales</taxon>
        <taxon>Alcaligenaceae</taxon>
        <taxon>Pollutimonas</taxon>
    </lineage>
</organism>
<dbReference type="PANTHER" id="PTHR12526">
    <property type="entry name" value="GLYCOSYLTRANSFERASE"/>
    <property type="match status" value="1"/>
</dbReference>
<dbReference type="PANTHER" id="PTHR12526:SF510">
    <property type="entry name" value="D-INOSITOL 3-PHOSPHATE GLYCOSYLTRANSFERASE"/>
    <property type="match status" value="1"/>
</dbReference>
<protein>
    <submittedName>
        <fullName evidence="5">Glycosyl transferase family 1</fullName>
    </submittedName>
</protein>
<dbReference type="InterPro" id="IPR001296">
    <property type="entry name" value="Glyco_trans_1"/>
</dbReference>
<accession>A0A410GFU6</accession>
<evidence type="ECO:0000259" key="3">
    <source>
        <dbReference type="Pfam" id="PF00534"/>
    </source>
</evidence>
<name>A0A410GFU6_9BURK</name>
<evidence type="ECO:0000259" key="4">
    <source>
        <dbReference type="Pfam" id="PF13579"/>
    </source>
</evidence>
<keyword evidence="2 5" id="KW-0808">Transferase</keyword>
<evidence type="ECO:0000256" key="1">
    <source>
        <dbReference type="ARBA" id="ARBA00022676"/>
    </source>
</evidence>
<dbReference type="RefSeq" id="WP_128356113.1">
    <property type="nucleotide sequence ID" value="NZ_CP022987.1"/>
</dbReference>
<evidence type="ECO:0000256" key="2">
    <source>
        <dbReference type="ARBA" id="ARBA00022679"/>
    </source>
</evidence>
<dbReference type="InterPro" id="IPR028098">
    <property type="entry name" value="Glyco_trans_4-like_N"/>
</dbReference>
<dbReference type="OrthoDB" id="433681at2"/>